<comment type="caution">
    <text evidence="8">The sequence shown here is derived from an EMBL/GenBank/DDBJ whole genome shotgun (WGS) entry which is preliminary data.</text>
</comment>
<proteinExistence type="inferred from homology"/>
<evidence type="ECO:0000256" key="3">
    <source>
        <dbReference type="ARBA" id="ARBA00022692"/>
    </source>
</evidence>
<dbReference type="Proteomes" id="UP001527925">
    <property type="component" value="Unassembled WGS sequence"/>
</dbReference>
<keyword evidence="9" id="KW-1185">Reference proteome</keyword>
<evidence type="ECO:0000313" key="8">
    <source>
        <dbReference type="EMBL" id="KAL2915717.1"/>
    </source>
</evidence>
<feature type="region of interest" description="Disordered" evidence="6">
    <location>
        <begin position="668"/>
        <end position="755"/>
    </location>
</feature>
<gene>
    <name evidence="8" type="ORF">HK105_204663</name>
</gene>
<keyword evidence="4 7" id="KW-1133">Transmembrane helix</keyword>
<protein>
    <submittedName>
        <fullName evidence="8">Uncharacterized protein</fullName>
    </submittedName>
</protein>
<feature type="transmembrane region" description="Helical" evidence="7">
    <location>
        <begin position="133"/>
        <end position="152"/>
    </location>
</feature>
<dbReference type="Pfam" id="PF04791">
    <property type="entry name" value="LMBR1"/>
    <property type="match status" value="1"/>
</dbReference>
<feature type="region of interest" description="Disordered" evidence="6">
    <location>
        <begin position="546"/>
        <end position="624"/>
    </location>
</feature>
<dbReference type="InterPro" id="IPR051584">
    <property type="entry name" value="GPCR-associated_LMBR1"/>
</dbReference>
<dbReference type="PANTHER" id="PTHR21355:SF0">
    <property type="entry name" value="G-PROTEIN COUPLED RECEPTOR-ASSOCIATED PROTEIN LMBRD2"/>
    <property type="match status" value="1"/>
</dbReference>
<dbReference type="PANTHER" id="PTHR21355">
    <property type="entry name" value="G-PROTEIN COUPLED RECEPTOR-ASSOCIATED PROTEIN LMBRD2"/>
    <property type="match status" value="1"/>
</dbReference>
<feature type="transmembrane region" description="Helical" evidence="7">
    <location>
        <begin position="421"/>
        <end position="442"/>
    </location>
</feature>
<feature type="transmembrane region" description="Helical" evidence="7">
    <location>
        <begin position="6"/>
        <end position="25"/>
    </location>
</feature>
<feature type="transmembrane region" description="Helical" evidence="7">
    <location>
        <begin position="379"/>
        <end position="401"/>
    </location>
</feature>
<evidence type="ECO:0000256" key="7">
    <source>
        <dbReference type="SAM" id="Phobius"/>
    </source>
</evidence>
<evidence type="ECO:0000313" key="9">
    <source>
        <dbReference type="Proteomes" id="UP001527925"/>
    </source>
</evidence>
<feature type="transmembrane region" description="Helical" evidence="7">
    <location>
        <begin position="325"/>
        <end position="353"/>
    </location>
</feature>
<evidence type="ECO:0000256" key="4">
    <source>
        <dbReference type="ARBA" id="ARBA00022989"/>
    </source>
</evidence>
<dbReference type="EMBL" id="JADGIZ020000021">
    <property type="protein sequence ID" value="KAL2915717.1"/>
    <property type="molecule type" value="Genomic_DNA"/>
</dbReference>
<feature type="compositionally biased region" description="Basic and acidic residues" evidence="6">
    <location>
        <begin position="583"/>
        <end position="592"/>
    </location>
</feature>
<keyword evidence="3 7" id="KW-0812">Transmembrane</keyword>
<accession>A0ABR4N885</accession>
<keyword evidence="5 7" id="KW-0472">Membrane</keyword>
<sequence>MSYVILTLLFVAIAGIVAALLNYFGNRKTFPWYVQAACFISYFFPFTIIVVLPLDLASTRFRDCSAKQISVDECDQPLAYVSESFLFGFWEVVYWITFNVQMFIVPIMQGYVRSGELSPLRRLWSGVMENITFYAIIGGVGSIFVIYALVGLKLSASFLLTLVIPAANAYGLLLLTVLMGYGLVETPRGLWYNADTRWVLRSLEHRAPRLKEACVDSEAEIYEVARALTRSTQCPLALQQRSMPEEDDDLPATFTRAKLIELHSRIRHAAFANERDQALLRYLEMRAFLCQDIIASYTRADRRFDSVFVPIPDADKYKNLKQQALWWWFVWIKPVGMRLLSILCVVASILIVWSESTFQITSVQLSIPALMLRPGQLTYMSLEIIAVAFVCYMCTCTYSTLLNINLFEFYKMVPEHHTDEVSLLFVGAYLCKLTFPLCYNFLNMAGLADGKSSGNSTTIDYSLSPVFIQYLGPAVNLTPLFGTGYNDWVAHLILIMCTIIVFNLHGRILRFFRLESFFYEPIKPNSADLEEGQSIISQARTIAERKLQRSGGASGLATTGGSTREPVHGSDLHSRSGGARARNARDLVDRYKNRGQTGAAPVDGLASGSGSSLHRTGAGPAAAPQAAAGGVHAKVTGAFSSLFGARSGATAGEGSGSLRAGGYQQLADRSDIESGPDEPSGIGGAASAAAASRTSRKFGVQASAAGSSALFPQGASPSAASSAAGGRAGDSRGTAPKPVAQGKPAAKRGNLFDDL</sequence>
<evidence type="ECO:0000256" key="1">
    <source>
        <dbReference type="ARBA" id="ARBA00004141"/>
    </source>
</evidence>
<feature type="transmembrane region" description="Helical" evidence="7">
    <location>
        <begin position="32"/>
        <end position="52"/>
    </location>
</feature>
<comment type="subcellular location">
    <subcellularLocation>
        <location evidence="1">Membrane</location>
        <topology evidence="1">Multi-pass membrane protein</topology>
    </subcellularLocation>
</comment>
<feature type="transmembrane region" description="Helical" evidence="7">
    <location>
        <begin position="92"/>
        <end position="112"/>
    </location>
</feature>
<feature type="compositionally biased region" description="Basic and acidic residues" evidence="6">
    <location>
        <begin position="565"/>
        <end position="574"/>
    </location>
</feature>
<reference evidence="8 9" key="1">
    <citation type="submission" date="2023-09" db="EMBL/GenBank/DDBJ databases">
        <title>Pangenome analysis of Batrachochytrium dendrobatidis and related Chytrids.</title>
        <authorList>
            <person name="Yacoub M.N."/>
            <person name="Stajich J.E."/>
            <person name="James T.Y."/>
        </authorList>
    </citation>
    <scope>NUCLEOTIDE SEQUENCE [LARGE SCALE GENOMIC DNA]</scope>
    <source>
        <strain evidence="8 9">JEL0888</strain>
    </source>
</reference>
<feature type="transmembrane region" description="Helical" evidence="7">
    <location>
        <begin position="158"/>
        <end position="184"/>
    </location>
</feature>
<dbReference type="InterPro" id="IPR006876">
    <property type="entry name" value="LMBR1-like_membr_prot"/>
</dbReference>
<feature type="transmembrane region" description="Helical" evidence="7">
    <location>
        <begin position="488"/>
        <end position="506"/>
    </location>
</feature>
<evidence type="ECO:0000256" key="2">
    <source>
        <dbReference type="ARBA" id="ARBA00010487"/>
    </source>
</evidence>
<evidence type="ECO:0000256" key="6">
    <source>
        <dbReference type="SAM" id="MobiDB-lite"/>
    </source>
</evidence>
<organism evidence="8 9">
    <name type="scientific">Polyrhizophydium stewartii</name>
    <dbReference type="NCBI Taxonomy" id="2732419"/>
    <lineage>
        <taxon>Eukaryota</taxon>
        <taxon>Fungi</taxon>
        <taxon>Fungi incertae sedis</taxon>
        <taxon>Chytridiomycota</taxon>
        <taxon>Chytridiomycota incertae sedis</taxon>
        <taxon>Chytridiomycetes</taxon>
        <taxon>Rhizophydiales</taxon>
        <taxon>Rhizophydiales incertae sedis</taxon>
        <taxon>Polyrhizophydium</taxon>
    </lineage>
</organism>
<comment type="similarity">
    <text evidence="2">Belongs to the LIMR family.</text>
</comment>
<name>A0ABR4N885_9FUNG</name>
<evidence type="ECO:0000256" key="5">
    <source>
        <dbReference type="ARBA" id="ARBA00023136"/>
    </source>
</evidence>
<feature type="compositionally biased region" description="Low complexity" evidence="6">
    <location>
        <begin position="714"/>
        <end position="735"/>
    </location>
</feature>